<proteinExistence type="predicted"/>
<dbReference type="AlphaFoldDB" id="A0A3P7P7I2"/>
<sequence length="229" mass="25167">MIIACQNGECADIEVLLLEFKQATCTYSHYTQVCRRSAIPKSRPENNTQTNDVLSEPTVPAGRGLFQTLSEGAGRAISGLWAAGEQLFEDSFEGSGDGLMKQTYSSVVQLTQEYFNAMLITHRSWLTLALEPRTDTTLLAAARSLGTEEAFCKIFSEEHNKKGMILESTRRSCLGWPLPLVDLQRALCPAWGQAPTLGADWRRLASAVATLPVSDGQCLITECLVRVHL</sequence>
<organism evidence="1 2">
    <name type="scientific">Dibothriocephalus latus</name>
    <name type="common">Fish tapeworm</name>
    <name type="synonym">Diphyllobothrium latum</name>
    <dbReference type="NCBI Taxonomy" id="60516"/>
    <lineage>
        <taxon>Eukaryota</taxon>
        <taxon>Metazoa</taxon>
        <taxon>Spiralia</taxon>
        <taxon>Lophotrochozoa</taxon>
        <taxon>Platyhelminthes</taxon>
        <taxon>Cestoda</taxon>
        <taxon>Eucestoda</taxon>
        <taxon>Diphyllobothriidea</taxon>
        <taxon>Diphyllobothriidae</taxon>
        <taxon>Dibothriocephalus</taxon>
    </lineage>
</organism>
<protein>
    <submittedName>
        <fullName evidence="1">Uncharacterized protein</fullName>
    </submittedName>
</protein>
<name>A0A3P7P7I2_DIBLA</name>
<gene>
    <name evidence="1" type="ORF">DILT_LOCUS9827</name>
</gene>
<keyword evidence="2" id="KW-1185">Reference proteome</keyword>
<dbReference type="OrthoDB" id="6286970at2759"/>
<reference evidence="1 2" key="1">
    <citation type="submission" date="2018-11" db="EMBL/GenBank/DDBJ databases">
        <authorList>
            <consortium name="Pathogen Informatics"/>
        </authorList>
    </citation>
    <scope>NUCLEOTIDE SEQUENCE [LARGE SCALE GENOMIC DNA]</scope>
</reference>
<accession>A0A3P7P7I2</accession>
<dbReference type="EMBL" id="UYRU01057962">
    <property type="protein sequence ID" value="VDN13996.1"/>
    <property type="molecule type" value="Genomic_DNA"/>
</dbReference>
<dbReference type="Proteomes" id="UP000281553">
    <property type="component" value="Unassembled WGS sequence"/>
</dbReference>
<evidence type="ECO:0000313" key="2">
    <source>
        <dbReference type="Proteomes" id="UP000281553"/>
    </source>
</evidence>
<evidence type="ECO:0000313" key="1">
    <source>
        <dbReference type="EMBL" id="VDN13996.1"/>
    </source>
</evidence>